<name>A0A8J6E7K7_9EUKA</name>
<dbReference type="EMBL" id="JAHDYR010000062">
    <property type="protein sequence ID" value="KAG9390820.1"/>
    <property type="molecule type" value="Genomic_DNA"/>
</dbReference>
<evidence type="ECO:0000313" key="9">
    <source>
        <dbReference type="EMBL" id="KAG9390820.1"/>
    </source>
</evidence>
<dbReference type="PROSITE" id="PS51892">
    <property type="entry name" value="SUBTILASE"/>
    <property type="match status" value="1"/>
</dbReference>
<dbReference type="PROSITE" id="PS00138">
    <property type="entry name" value="SUBTILASE_SER"/>
    <property type="match status" value="1"/>
</dbReference>
<evidence type="ECO:0000313" key="10">
    <source>
        <dbReference type="Proteomes" id="UP000717585"/>
    </source>
</evidence>
<dbReference type="InterPro" id="IPR000209">
    <property type="entry name" value="Peptidase_S8/S53_dom"/>
</dbReference>
<keyword evidence="7" id="KW-0732">Signal</keyword>
<dbReference type="InterPro" id="IPR051048">
    <property type="entry name" value="Peptidase_S8/S53_subtilisin"/>
</dbReference>
<feature type="active site" description="Charge relay system" evidence="5 6">
    <location>
        <position position="519"/>
    </location>
</feature>
<dbReference type="InterPro" id="IPR015500">
    <property type="entry name" value="Peptidase_S8_subtilisin-rel"/>
</dbReference>
<dbReference type="Pfam" id="PF00082">
    <property type="entry name" value="Peptidase_S8"/>
    <property type="match status" value="1"/>
</dbReference>
<dbReference type="AlphaFoldDB" id="A0A8J6E7K7"/>
<feature type="active site" description="Charge relay system" evidence="5 6">
    <location>
        <position position="239"/>
    </location>
</feature>
<dbReference type="InterPro" id="IPR023828">
    <property type="entry name" value="Peptidase_S8_Ser-AS"/>
</dbReference>
<protein>
    <submittedName>
        <fullName evidence="9">Peptidase S8, subtilisin-related</fullName>
    </submittedName>
</protein>
<gene>
    <name evidence="9" type="ORF">J8273_7079</name>
</gene>
<sequence>MQAVILAALLIAVVCHLFDQRSITVTFSELHTHYTEQVIQSGCSLVGITPPSGCTFICETFNETISALPFVAAVEPPAPVIYADPVITDASGIRPIGSLGIHRDVVGQYAHLDTVDHIVLSFHRSLTDEEVASFNTTLTAALVAADMPPALVERHFSSGIVLGFTDTPAVAAIPTITALDLPLLAAIAQSTLAESDNAYASASIQGMASSTQATVNMHNPHPLWDLGVDGTGIVVGVGDTGMAHDHCMFYDDAVPFQNDTYQPNHRKIVYYDTSVTGDNVDGNGHGSHVVGSILGSPSDSTDPGVIYQGMAPGAKAYFIDLGAGSGSGLTLPSNLFLDYFDPAYSKGATVMSSSWSSSLSVPGPIYYLHSYNIDLAAYVYRNLTILTSAGNNAMRYGPWSIAQEGLSKNAITVGASTSGYDAMIDLYCHNTTSVMAACRDEVNWNCTAKCGSLSVVPPVFPMIGSNSVADFSAIGGSIDKRIKPDIVAPGYYIISANSSGSTGLTCDMDNDFRADAGTSMATPVAAGGVALLQDFISRGMHYDGRTPNNTAAFFPSSALVRATLIASAQSMDGKFYMIGSPEYMDLSNLSGWEPNNFRGWGRMGLYNLIKSRLILKDEEDLPSFTTDRTEQHFTFDVTAPGHTLDIAMSWIDPPAATPTVSASTFYSTSTSFPTAHTLVLWVKSPSGKFFTGNVPGEATYFDEDVINLNHRVHIDEAESGAYSIWVTLRSSLFVAQPVALAVMGQVDPDSWSAGDETLPACVGGCGVGSCVNDACVCPGDFFGPGCASKAPVFSADASSFTIPAGGITIAKIYEDTVKSLDSYLLNIESSLSSTVCTQCETGMYVNQHYIAFMYDAAMAELGVDVVLPNAYDLNENRHAFDLTALVEASPEYPLNIKIYNLDPFNNLTLSHPGL</sequence>
<dbReference type="GO" id="GO:0004252">
    <property type="term" value="F:serine-type endopeptidase activity"/>
    <property type="evidence" value="ECO:0007669"/>
    <property type="project" value="UniProtKB-UniRule"/>
</dbReference>
<dbReference type="PANTHER" id="PTHR43399:SF4">
    <property type="entry name" value="CELL WALL-ASSOCIATED PROTEASE"/>
    <property type="match status" value="1"/>
</dbReference>
<dbReference type="InterPro" id="IPR034058">
    <property type="entry name" value="TagA/B/C/D_pept_dom"/>
</dbReference>
<evidence type="ECO:0000256" key="3">
    <source>
        <dbReference type="ARBA" id="ARBA00022801"/>
    </source>
</evidence>
<evidence type="ECO:0000256" key="6">
    <source>
        <dbReference type="PROSITE-ProRule" id="PRU01240"/>
    </source>
</evidence>
<dbReference type="SUPFAM" id="SSF52743">
    <property type="entry name" value="Subtilisin-like"/>
    <property type="match status" value="1"/>
</dbReference>
<accession>A0A8J6E7K7</accession>
<proteinExistence type="inferred from homology"/>
<dbReference type="PANTHER" id="PTHR43399">
    <property type="entry name" value="SUBTILISIN-RELATED"/>
    <property type="match status" value="1"/>
</dbReference>
<keyword evidence="2 6" id="KW-0645">Protease</keyword>
<comment type="caution">
    <text evidence="9">The sequence shown here is derived from an EMBL/GenBank/DDBJ whole genome shotgun (WGS) entry which is preliminary data.</text>
</comment>
<dbReference type="CDD" id="cd04842">
    <property type="entry name" value="Peptidases_S8_Kp43_protease"/>
    <property type="match status" value="1"/>
</dbReference>
<dbReference type="OrthoDB" id="10256524at2759"/>
<feature type="chain" id="PRO_5035200756" evidence="7">
    <location>
        <begin position="16"/>
        <end position="914"/>
    </location>
</feature>
<keyword evidence="4 6" id="KW-0720">Serine protease</keyword>
<evidence type="ECO:0000259" key="8">
    <source>
        <dbReference type="Pfam" id="PF00082"/>
    </source>
</evidence>
<organism evidence="9 10">
    <name type="scientific">Carpediemonas membranifera</name>
    <dbReference type="NCBI Taxonomy" id="201153"/>
    <lineage>
        <taxon>Eukaryota</taxon>
        <taxon>Metamonada</taxon>
        <taxon>Carpediemonas-like organisms</taxon>
        <taxon>Carpediemonas</taxon>
    </lineage>
</organism>
<dbReference type="GO" id="GO:0006508">
    <property type="term" value="P:proteolysis"/>
    <property type="evidence" value="ECO:0007669"/>
    <property type="project" value="UniProtKB-KW"/>
</dbReference>
<dbReference type="PRINTS" id="PR00723">
    <property type="entry name" value="SUBTILISIN"/>
</dbReference>
<keyword evidence="10" id="KW-1185">Reference proteome</keyword>
<evidence type="ECO:0000256" key="4">
    <source>
        <dbReference type="ARBA" id="ARBA00022825"/>
    </source>
</evidence>
<feature type="domain" description="Peptidase S8/S53" evidence="8">
    <location>
        <begin position="230"/>
        <end position="579"/>
    </location>
</feature>
<dbReference type="Gene3D" id="3.40.50.200">
    <property type="entry name" value="Peptidase S8/S53 domain"/>
    <property type="match status" value="1"/>
</dbReference>
<keyword evidence="3 6" id="KW-0378">Hydrolase</keyword>
<feature type="active site" description="Charge relay system" evidence="5 6">
    <location>
        <position position="285"/>
    </location>
</feature>
<reference evidence="9" key="1">
    <citation type="submission" date="2021-05" db="EMBL/GenBank/DDBJ databases">
        <title>A free-living protist that lacks canonical eukaryotic 1 DNA replication and segregation systems.</title>
        <authorList>
            <person name="Salas-Leiva D.E."/>
            <person name="Tromer E.C."/>
            <person name="Curtis B.A."/>
            <person name="Jerlstrom-Hultqvist J."/>
            <person name="Kolisko M."/>
            <person name="Yi Z."/>
            <person name="Salas-Leiva J.S."/>
            <person name="Gallot-Lavallee L."/>
            <person name="Kops G.J.P.L."/>
            <person name="Archibald J.M."/>
            <person name="Simpson A.G.B."/>
            <person name="Roger A.J."/>
        </authorList>
    </citation>
    <scope>NUCLEOTIDE SEQUENCE</scope>
    <source>
        <strain evidence="9">BICM</strain>
    </source>
</reference>
<comment type="similarity">
    <text evidence="1 6">Belongs to the peptidase S8 family.</text>
</comment>
<feature type="signal peptide" evidence="7">
    <location>
        <begin position="1"/>
        <end position="15"/>
    </location>
</feature>
<evidence type="ECO:0000256" key="2">
    <source>
        <dbReference type="ARBA" id="ARBA00022670"/>
    </source>
</evidence>
<evidence type="ECO:0000256" key="5">
    <source>
        <dbReference type="PIRSR" id="PIRSR615500-1"/>
    </source>
</evidence>
<dbReference type="Proteomes" id="UP000717585">
    <property type="component" value="Unassembled WGS sequence"/>
</dbReference>
<evidence type="ECO:0000256" key="1">
    <source>
        <dbReference type="ARBA" id="ARBA00011073"/>
    </source>
</evidence>
<dbReference type="Gene3D" id="2.60.120.380">
    <property type="match status" value="1"/>
</dbReference>
<dbReference type="InterPro" id="IPR036852">
    <property type="entry name" value="Peptidase_S8/S53_dom_sf"/>
</dbReference>
<evidence type="ECO:0000256" key="7">
    <source>
        <dbReference type="SAM" id="SignalP"/>
    </source>
</evidence>